<dbReference type="AlphaFoldDB" id="A0A0P6YK05"/>
<gene>
    <name evidence="2" type="ORF">SE15_11920</name>
</gene>
<evidence type="ECO:0008006" key="4">
    <source>
        <dbReference type="Google" id="ProtNLM"/>
    </source>
</evidence>
<dbReference type="EMBL" id="LGKO01000005">
    <property type="protein sequence ID" value="KPL82764.1"/>
    <property type="molecule type" value="Genomic_DNA"/>
</dbReference>
<dbReference type="STRING" id="869279.SE15_11920"/>
<dbReference type="SUPFAM" id="SSF53955">
    <property type="entry name" value="Lysozyme-like"/>
    <property type="match status" value="1"/>
</dbReference>
<name>A0A0P6YK05_9CHLR</name>
<dbReference type="OrthoDB" id="160265at2"/>
<dbReference type="Gene3D" id="1.10.530.10">
    <property type="match status" value="1"/>
</dbReference>
<organism evidence="2 3">
    <name type="scientific">Thermanaerothrix daxensis</name>
    <dbReference type="NCBI Taxonomy" id="869279"/>
    <lineage>
        <taxon>Bacteria</taxon>
        <taxon>Bacillati</taxon>
        <taxon>Chloroflexota</taxon>
        <taxon>Anaerolineae</taxon>
        <taxon>Anaerolineales</taxon>
        <taxon>Anaerolineaceae</taxon>
        <taxon>Thermanaerothrix</taxon>
    </lineage>
</organism>
<accession>A0A0P6YK05</accession>
<sequence length="369" mass="40775">MGEARIPPRLAVGILVCLAWILAAFAPPPTERYEPSVRGTSEVPPTGLFRQAPSELPSSRASAPPSKEGVQPVYVLYSTALTCSEIWGIHQRPPFVPPILEPAVSVAELNTNQPYYYLVAMLIRNRIVDAQDCPGGGLQTPFVANTCGVERARPVLAEWQNRYDPEIVQAAQNTGVPPRLLKQLFAVESQFWPGVYGNGYEIGLGQLNQSGADTLLLYNPPFFQRVCNSILHPNRCEMGYANLTSEERLMLRGYLVQQVNATCSDCPGGIDMARAKESVSTFAEVLRANCAQISQIIYNVYRRSPGQISNYVDLWKLTLVNYHTGPGCTAKAVQYVNQQGLFLSWESLKAGLTTPECRKGSDYVERIFQ</sequence>
<keyword evidence="3" id="KW-1185">Reference proteome</keyword>
<dbReference type="RefSeq" id="WP_054522310.1">
    <property type="nucleotide sequence ID" value="NZ_LGKO01000005.1"/>
</dbReference>
<reference evidence="2 3" key="1">
    <citation type="submission" date="2015-07" db="EMBL/GenBank/DDBJ databases">
        <title>Whole genome sequence of Thermanaerothrix daxensis DSM 23592.</title>
        <authorList>
            <person name="Hemp J."/>
            <person name="Ward L.M."/>
            <person name="Pace L.A."/>
            <person name="Fischer W.W."/>
        </authorList>
    </citation>
    <scope>NUCLEOTIDE SEQUENCE [LARGE SCALE GENOMIC DNA]</scope>
    <source>
        <strain evidence="2 3">GNS-1</strain>
    </source>
</reference>
<comment type="caution">
    <text evidence="2">The sequence shown here is derived from an EMBL/GenBank/DDBJ whole genome shotgun (WGS) entry which is preliminary data.</text>
</comment>
<evidence type="ECO:0000313" key="3">
    <source>
        <dbReference type="Proteomes" id="UP000050544"/>
    </source>
</evidence>
<dbReference type="Proteomes" id="UP000050544">
    <property type="component" value="Unassembled WGS sequence"/>
</dbReference>
<evidence type="ECO:0000313" key="2">
    <source>
        <dbReference type="EMBL" id="KPL82764.1"/>
    </source>
</evidence>
<protein>
    <recommendedName>
        <fullName evidence="4">Transglycosylase SLT domain-containing protein</fullName>
    </recommendedName>
</protein>
<dbReference type="InterPro" id="IPR023346">
    <property type="entry name" value="Lysozyme-like_dom_sf"/>
</dbReference>
<evidence type="ECO:0000256" key="1">
    <source>
        <dbReference type="SAM" id="MobiDB-lite"/>
    </source>
</evidence>
<feature type="region of interest" description="Disordered" evidence="1">
    <location>
        <begin position="31"/>
        <end position="67"/>
    </location>
</feature>
<proteinExistence type="predicted"/>